<keyword evidence="3" id="KW-1185">Reference proteome</keyword>
<sequence length="117" mass="13197">TSTFHVSPQPQLCDAQKTTVPLSNLALCERFKQEEVQDILICVLVPLSRQRLQSRRNKWITASAPFCYKLWIEQVCAGEGSGILNVTAFLLFGFFIGLSFVEGNWYANRLISVLSTK</sequence>
<evidence type="ECO:0000313" key="3">
    <source>
        <dbReference type="Proteomes" id="UP001196413"/>
    </source>
</evidence>
<keyword evidence="1" id="KW-1133">Transmembrane helix</keyword>
<reference evidence="2" key="1">
    <citation type="submission" date="2021-06" db="EMBL/GenBank/DDBJ databases">
        <title>Parelaphostrongylus tenuis whole genome reference sequence.</title>
        <authorList>
            <person name="Garwood T.J."/>
            <person name="Larsen P.A."/>
            <person name="Fountain-Jones N.M."/>
            <person name="Garbe J.R."/>
            <person name="Macchietto M.G."/>
            <person name="Kania S.A."/>
            <person name="Gerhold R.W."/>
            <person name="Richards J.E."/>
            <person name="Wolf T.M."/>
        </authorList>
    </citation>
    <scope>NUCLEOTIDE SEQUENCE</scope>
    <source>
        <strain evidence="2">MNPRO001-30</strain>
        <tissue evidence="2">Meninges</tissue>
    </source>
</reference>
<comment type="caution">
    <text evidence="2">The sequence shown here is derived from an EMBL/GenBank/DDBJ whole genome shotgun (WGS) entry which is preliminary data.</text>
</comment>
<protein>
    <submittedName>
        <fullName evidence="2">Uncharacterized protein</fullName>
    </submittedName>
</protein>
<evidence type="ECO:0000256" key="1">
    <source>
        <dbReference type="SAM" id="Phobius"/>
    </source>
</evidence>
<gene>
    <name evidence="2" type="ORF">KIN20_022234</name>
</gene>
<dbReference type="Proteomes" id="UP001196413">
    <property type="component" value="Unassembled WGS sequence"/>
</dbReference>
<name>A0AAD5N606_PARTN</name>
<feature type="non-terminal residue" evidence="2">
    <location>
        <position position="117"/>
    </location>
</feature>
<dbReference type="AlphaFoldDB" id="A0AAD5N606"/>
<feature type="transmembrane region" description="Helical" evidence="1">
    <location>
        <begin position="88"/>
        <end position="107"/>
    </location>
</feature>
<dbReference type="EMBL" id="JAHQIW010004496">
    <property type="protein sequence ID" value="KAJ1362617.1"/>
    <property type="molecule type" value="Genomic_DNA"/>
</dbReference>
<organism evidence="2 3">
    <name type="scientific">Parelaphostrongylus tenuis</name>
    <name type="common">Meningeal worm</name>
    <dbReference type="NCBI Taxonomy" id="148309"/>
    <lineage>
        <taxon>Eukaryota</taxon>
        <taxon>Metazoa</taxon>
        <taxon>Ecdysozoa</taxon>
        <taxon>Nematoda</taxon>
        <taxon>Chromadorea</taxon>
        <taxon>Rhabditida</taxon>
        <taxon>Rhabditina</taxon>
        <taxon>Rhabditomorpha</taxon>
        <taxon>Strongyloidea</taxon>
        <taxon>Metastrongylidae</taxon>
        <taxon>Parelaphostrongylus</taxon>
    </lineage>
</organism>
<keyword evidence="1" id="KW-0472">Membrane</keyword>
<proteinExistence type="predicted"/>
<accession>A0AAD5N606</accession>
<evidence type="ECO:0000313" key="2">
    <source>
        <dbReference type="EMBL" id="KAJ1362617.1"/>
    </source>
</evidence>
<keyword evidence="1" id="KW-0812">Transmembrane</keyword>